<evidence type="ECO:0000313" key="9">
    <source>
        <dbReference type="EMBL" id="KAF5311931.1"/>
    </source>
</evidence>
<feature type="domain" description="AMP-dependent synthetase/ligase" evidence="7">
    <location>
        <begin position="210"/>
        <end position="320"/>
    </location>
</feature>
<keyword evidence="3" id="KW-0689">Ribosomal protein</keyword>
<dbReference type="Pfam" id="PF13193">
    <property type="entry name" value="AMP-binding_C"/>
    <property type="match status" value="1"/>
</dbReference>
<dbReference type="InterPro" id="IPR000873">
    <property type="entry name" value="AMP-dep_synth/lig_dom"/>
</dbReference>
<proteinExistence type="inferred from homology"/>
<dbReference type="AlphaFoldDB" id="A0A8H5AW11"/>
<dbReference type="GO" id="GO:0005763">
    <property type="term" value="C:mitochondrial small ribosomal subunit"/>
    <property type="evidence" value="ECO:0007669"/>
    <property type="project" value="InterPro"/>
</dbReference>
<evidence type="ECO:0000259" key="8">
    <source>
        <dbReference type="Pfam" id="PF13193"/>
    </source>
</evidence>
<dbReference type="Pfam" id="PF00501">
    <property type="entry name" value="AMP-binding"/>
    <property type="match status" value="2"/>
</dbReference>
<dbReference type="EMBL" id="JAACJJ010000056">
    <property type="protein sequence ID" value="KAF5311931.1"/>
    <property type="molecule type" value="Genomic_DNA"/>
</dbReference>
<evidence type="ECO:0000313" key="10">
    <source>
        <dbReference type="Proteomes" id="UP000567179"/>
    </source>
</evidence>
<dbReference type="InterPro" id="IPR059242">
    <property type="entry name" value="mS23_dom"/>
</dbReference>
<dbReference type="Gene3D" id="3.40.50.12780">
    <property type="entry name" value="N-terminal domain of ligase-like"/>
    <property type="match status" value="1"/>
</dbReference>
<sequence>MALDERFPMRRLRNCPLGGAHSGCHRNASLKWISGIQSFTKRNLLSPANPSFSSDELKYQLDVSRAKLLIVHPSCLNTAQSAAQKCGISEDAIILIDSLDSTQESKASTLNELIDFGSSRGENYEAIRFAPGESKKAIAFLSFSSGTTGKSTLTLNIQAVAIPHYSVIANLIQMGAHYRLNDPSVSSNRMGPGDIALGDIYGLVVIMHYALYAGHPAAKGRTFEHVKFMLSGAAPLGGDLMASMTKVFPNASIGQGYGLTETATTVCSLQYDRKLGTIGSAGELIPGVVARVVKPDGTLAKEGEQGELVVSGPSMPIGYYENPTATAETFVDGWVHTGDEVIIKNLEVFVVDRLKEIMKVRGFQVAPAELEAHLLLHPHVADACVVGVPDEYSGEVPLAFIVLSETARKLVKDDANALNGTKQAIFKHVSDAKVHYKWLKGGIVFIDAIPKNPSGKILRRILRDQAKTIKRDDSVPAAKLIASQVHQQVSRLLRANYLKKEPVWFQAVLDNPPLVLPPKAAPVRTAYDKKPTRKDKKYSARPVPIYYLEDDIRRQFFTDHPFEAFRPTTLVEADAVGPSNTVIGPEWTRLRQRGRNPRPEDAVQFALNLYQHHSMTLSEAYGKAVAQFRALRSEHHIATTFAVMEAKALGSTFGLSHIEQSHEVFKKSVSTWERQAELDEGALAARKRWKAIVDKNHGANQWTKGEEYVRLWHENVRPNFMPALTEAIEPLAVTPRTPQAPRPSKRF</sequence>
<keyword evidence="5" id="KW-0687">Ribonucleoprotein</keyword>
<keyword evidence="4" id="KW-0496">Mitochondrion</keyword>
<accession>A0A8H5AW11</accession>
<evidence type="ECO:0000256" key="4">
    <source>
        <dbReference type="ARBA" id="ARBA00023128"/>
    </source>
</evidence>
<dbReference type="Pfam" id="PF13741">
    <property type="entry name" value="MRP-S25"/>
    <property type="match status" value="1"/>
</dbReference>
<reference evidence="9 10" key="1">
    <citation type="journal article" date="2020" name="ISME J.">
        <title>Uncovering the hidden diversity of litter-decomposition mechanisms in mushroom-forming fungi.</title>
        <authorList>
            <person name="Floudas D."/>
            <person name="Bentzer J."/>
            <person name="Ahren D."/>
            <person name="Johansson T."/>
            <person name="Persson P."/>
            <person name="Tunlid A."/>
        </authorList>
    </citation>
    <scope>NUCLEOTIDE SEQUENCE [LARGE SCALE GENOMIC DNA]</scope>
    <source>
        <strain evidence="9 10">CBS 101986</strain>
    </source>
</reference>
<dbReference type="GO" id="GO:0016405">
    <property type="term" value="F:CoA-ligase activity"/>
    <property type="evidence" value="ECO:0007669"/>
    <property type="project" value="TreeGrafter"/>
</dbReference>
<comment type="similarity">
    <text evidence="2">Belongs to the mitochondrion-specific ribosomal protein mS23 family.</text>
</comment>
<protein>
    <recommendedName>
        <fullName evidence="6">Small ribosomal subunit protein mS23</fullName>
    </recommendedName>
</protein>
<name>A0A8H5AW11_9AGAR</name>
<organism evidence="9 10">
    <name type="scientific">Psilocybe cf. subviscida</name>
    <dbReference type="NCBI Taxonomy" id="2480587"/>
    <lineage>
        <taxon>Eukaryota</taxon>
        <taxon>Fungi</taxon>
        <taxon>Dikarya</taxon>
        <taxon>Basidiomycota</taxon>
        <taxon>Agaricomycotina</taxon>
        <taxon>Agaricomycetes</taxon>
        <taxon>Agaricomycetidae</taxon>
        <taxon>Agaricales</taxon>
        <taxon>Agaricineae</taxon>
        <taxon>Strophariaceae</taxon>
        <taxon>Psilocybe</taxon>
    </lineage>
</organism>
<dbReference type="SUPFAM" id="SSF56801">
    <property type="entry name" value="Acetyl-CoA synthetase-like"/>
    <property type="match status" value="1"/>
</dbReference>
<evidence type="ECO:0000256" key="2">
    <source>
        <dbReference type="ARBA" id="ARBA00009864"/>
    </source>
</evidence>
<evidence type="ECO:0000256" key="5">
    <source>
        <dbReference type="ARBA" id="ARBA00023274"/>
    </source>
</evidence>
<dbReference type="InterPro" id="IPR045851">
    <property type="entry name" value="AMP-bd_C_sf"/>
</dbReference>
<dbReference type="OrthoDB" id="6509636at2759"/>
<comment type="subcellular location">
    <subcellularLocation>
        <location evidence="1">Mitochondrion</location>
    </subcellularLocation>
</comment>
<dbReference type="PANTHER" id="PTHR24096">
    <property type="entry name" value="LONG-CHAIN-FATTY-ACID--COA LIGASE"/>
    <property type="match status" value="1"/>
</dbReference>
<dbReference type="Gene3D" id="3.40.50.980">
    <property type="match status" value="2"/>
</dbReference>
<gene>
    <name evidence="9" type="ORF">D9619_002909</name>
</gene>
<dbReference type="Gene3D" id="3.30.300.30">
    <property type="match status" value="1"/>
</dbReference>
<keyword evidence="10" id="KW-1185">Reference proteome</keyword>
<dbReference type="PANTHER" id="PTHR24096:SF422">
    <property type="entry name" value="BCDNA.GH02901"/>
    <property type="match status" value="1"/>
</dbReference>
<dbReference type="InterPro" id="IPR042099">
    <property type="entry name" value="ANL_N_sf"/>
</dbReference>
<dbReference type="InterPro" id="IPR025110">
    <property type="entry name" value="AMP-bd_C"/>
</dbReference>
<evidence type="ECO:0000256" key="1">
    <source>
        <dbReference type="ARBA" id="ARBA00004173"/>
    </source>
</evidence>
<dbReference type="Proteomes" id="UP000567179">
    <property type="component" value="Unassembled WGS sequence"/>
</dbReference>
<feature type="domain" description="AMP-binding enzyme C-terminal" evidence="8">
    <location>
        <begin position="369"/>
        <end position="456"/>
    </location>
</feature>
<dbReference type="CDD" id="cd23701">
    <property type="entry name" value="At1g26750"/>
    <property type="match status" value="1"/>
</dbReference>
<evidence type="ECO:0000256" key="6">
    <source>
        <dbReference type="ARBA" id="ARBA00035137"/>
    </source>
</evidence>
<evidence type="ECO:0000259" key="7">
    <source>
        <dbReference type="Pfam" id="PF00501"/>
    </source>
</evidence>
<evidence type="ECO:0000256" key="3">
    <source>
        <dbReference type="ARBA" id="ARBA00022980"/>
    </source>
</evidence>
<dbReference type="InterPro" id="IPR016939">
    <property type="entry name" value="Ribosomal_mS23_fun"/>
</dbReference>
<comment type="caution">
    <text evidence="9">The sequence shown here is derived from an EMBL/GenBank/DDBJ whole genome shotgun (WGS) entry which is preliminary data.</text>
</comment>
<feature type="domain" description="AMP-dependent synthetase/ligase" evidence="7">
    <location>
        <begin position="45"/>
        <end position="175"/>
    </location>
</feature>
<dbReference type="GO" id="GO:0003735">
    <property type="term" value="F:structural constituent of ribosome"/>
    <property type="evidence" value="ECO:0007669"/>
    <property type="project" value="InterPro"/>
</dbReference>